<name>A0ACB8RW22_9AGAM</name>
<dbReference type="EMBL" id="MU275889">
    <property type="protein sequence ID" value="KAI0048275.1"/>
    <property type="molecule type" value="Genomic_DNA"/>
</dbReference>
<dbReference type="Proteomes" id="UP000814033">
    <property type="component" value="Unassembled WGS sequence"/>
</dbReference>
<accession>A0ACB8RW22</accession>
<keyword evidence="1" id="KW-0378">Hydrolase</keyword>
<protein>
    <submittedName>
        <fullName evidence="1">Glycoside hydrolase family 45 protein</fullName>
    </submittedName>
</protein>
<reference evidence="1" key="2">
    <citation type="journal article" date="2022" name="New Phytol.">
        <title>Evolutionary transition to the ectomycorrhizal habit in the genomes of a hyperdiverse lineage of mushroom-forming fungi.</title>
        <authorList>
            <person name="Looney B."/>
            <person name="Miyauchi S."/>
            <person name="Morin E."/>
            <person name="Drula E."/>
            <person name="Courty P.E."/>
            <person name="Kohler A."/>
            <person name="Kuo A."/>
            <person name="LaButti K."/>
            <person name="Pangilinan J."/>
            <person name="Lipzen A."/>
            <person name="Riley R."/>
            <person name="Andreopoulos W."/>
            <person name="He G."/>
            <person name="Johnson J."/>
            <person name="Nolan M."/>
            <person name="Tritt A."/>
            <person name="Barry K.W."/>
            <person name="Grigoriev I.V."/>
            <person name="Nagy L.G."/>
            <person name="Hibbett D."/>
            <person name="Henrissat B."/>
            <person name="Matheny P.B."/>
            <person name="Labbe J."/>
            <person name="Martin F.M."/>
        </authorList>
    </citation>
    <scope>NUCLEOTIDE SEQUENCE</scope>
    <source>
        <strain evidence="1">FP105234-sp</strain>
    </source>
</reference>
<organism evidence="1 2">
    <name type="scientific">Auriscalpium vulgare</name>
    <dbReference type="NCBI Taxonomy" id="40419"/>
    <lineage>
        <taxon>Eukaryota</taxon>
        <taxon>Fungi</taxon>
        <taxon>Dikarya</taxon>
        <taxon>Basidiomycota</taxon>
        <taxon>Agaricomycotina</taxon>
        <taxon>Agaricomycetes</taxon>
        <taxon>Russulales</taxon>
        <taxon>Auriscalpiaceae</taxon>
        <taxon>Auriscalpium</taxon>
    </lineage>
</organism>
<proteinExistence type="predicted"/>
<gene>
    <name evidence="1" type="ORF">FA95DRAFT_1491099</name>
</gene>
<keyword evidence="2" id="KW-1185">Reference proteome</keyword>
<comment type="caution">
    <text evidence="1">The sequence shown here is derived from an EMBL/GenBank/DDBJ whole genome shotgun (WGS) entry which is preliminary data.</text>
</comment>
<reference evidence="1" key="1">
    <citation type="submission" date="2021-02" db="EMBL/GenBank/DDBJ databases">
        <authorList>
            <consortium name="DOE Joint Genome Institute"/>
            <person name="Ahrendt S."/>
            <person name="Looney B.P."/>
            <person name="Miyauchi S."/>
            <person name="Morin E."/>
            <person name="Drula E."/>
            <person name="Courty P.E."/>
            <person name="Chicoki N."/>
            <person name="Fauchery L."/>
            <person name="Kohler A."/>
            <person name="Kuo A."/>
            <person name="Labutti K."/>
            <person name="Pangilinan J."/>
            <person name="Lipzen A."/>
            <person name="Riley R."/>
            <person name="Andreopoulos W."/>
            <person name="He G."/>
            <person name="Johnson J."/>
            <person name="Barry K.W."/>
            <person name="Grigoriev I.V."/>
            <person name="Nagy L."/>
            <person name="Hibbett D."/>
            <person name="Henrissat B."/>
            <person name="Matheny P.B."/>
            <person name="Labbe J."/>
            <person name="Martin F."/>
        </authorList>
    </citation>
    <scope>NUCLEOTIDE SEQUENCE</scope>
    <source>
        <strain evidence="1">FP105234-sp</strain>
    </source>
</reference>
<evidence type="ECO:0000313" key="1">
    <source>
        <dbReference type="EMBL" id="KAI0048275.1"/>
    </source>
</evidence>
<sequence>MLTCFFLLFSVARASSWIEYPSDGIATMTHYEMPRDYIASCGCTGDSTHYPTAALNQNAFGSSTAYGPSCGRCFKLSLLNTFLSDPPFYPPSPKSIVVKVTDLCPLSTTGWCNATTSGPNAAGSYLNFDLSFPSQAIPDDFFPSNESYYGYTDFGVWNVTYESVSCASNWAGSKDASALGSVPALEDGACCPADPTV</sequence>
<evidence type="ECO:0000313" key="2">
    <source>
        <dbReference type="Proteomes" id="UP000814033"/>
    </source>
</evidence>